<name>D3Q8F4_STANL</name>
<dbReference type="STRING" id="446470.Snas_2853"/>
<dbReference type="InterPro" id="IPR046348">
    <property type="entry name" value="SIS_dom_sf"/>
</dbReference>
<dbReference type="InterPro" id="IPR047640">
    <property type="entry name" value="RpiR-like"/>
</dbReference>
<evidence type="ECO:0000313" key="6">
    <source>
        <dbReference type="EMBL" id="ADD42528.1"/>
    </source>
</evidence>
<dbReference type="EMBL" id="CP001778">
    <property type="protein sequence ID" value="ADD42528.1"/>
    <property type="molecule type" value="Genomic_DNA"/>
</dbReference>
<evidence type="ECO:0000256" key="1">
    <source>
        <dbReference type="ARBA" id="ARBA00023015"/>
    </source>
</evidence>
<feature type="domain" description="HTH rpiR-type" evidence="4">
    <location>
        <begin position="13"/>
        <end position="89"/>
    </location>
</feature>
<dbReference type="Gene3D" id="3.40.50.10490">
    <property type="entry name" value="Glucose-6-phosphate isomerase like protein, domain 1"/>
    <property type="match status" value="1"/>
</dbReference>
<evidence type="ECO:0000256" key="3">
    <source>
        <dbReference type="ARBA" id="ARBA00023163"/>
    </source>
</evidence>
<keyword evidence="1" id="KW-0805">Transcription regulation</keyword>
<dbReference type="InterPro" id="IPR001347">
    <property type="entry name" value="SIS_dom"/>
</dbReference>
<dbReference type="KEGG" id="sna:Snas_2853"/>
<dbReference type="InterPro" id="IPR000281">
    <property type="entry name" value="HTH_RpiR"/>
</dbReference>
<dbReference type="HOGENOM" id="CLU_055769_0_1_11"/>
<gene>
    <name evidence="6" type="ordered locus">Snas_2853</name>
</gene>
<organism evidence="6 7">
    <name type="scientific">Stackebrandtia nassauensis (strain DSM 44728 / CIP 108903 / NRRL B-16338 / NBRC 102104 / LLR-40K-21)</name>
    <dbReference type="NCBI Taxonomy" id="446470"/>
    <lineage>
        <taxon>Bacteria</taxon>
        <taxon>Bacillati</taxon>
        <taxon>Actinomycetota</taxon>
        <taxon>Actinomycetes</taxon>
        <taxon>Glycomycetales</taxon>
        <taxon>Glycomycetaceae</taxon>
        <taxon>Stackebrandtia</taxon>
    </lineage>
</organism>
<feature type="domain" description="SIS" evidence="5">
    <location>
        <begin position="141"/>
        <end position="281"/>
    </location>
</feature>
<protein>
    <submittedName>
        <fullName evidence="6">Transcriptional regulator, RpiR family</fullName>
    </submittedName>
</protein>
<keyword evidence="3" id="KW-0804">Transcription</keyword>
<dbReference type="GO" id="GO:0003677">
    <property type="term" value="F:DNA binding"/>
    <property type="evidence" value="ECO:0007669"/>
    <property type="project" value="UniProtKB-KW"/>
</dbReference>
<proteinExistence type="predicted"/>
<dbReference type="Pfam" id="PF01380">
    <property type="entry name" value="SIS"/>
    <property type="match status" value="1"/>
</dbReference>
<reference evidence="6 7" key="1">
    <citation type="journal article" date="2009" name="Stand. Genomic Sci.">
        <title>Complete genome sequence of Stackebrandtia nassauensis type strain (LLR-40K-21).</title>
        <authorList>
            <person name="Munk C."/>
            <person name="Lapidus A."/>
            <person name="Copeland A."/>
            <person name="Jando M."/>
            <person name="Mayilraj S."/>
            <person name="Glavina Del Rio T."/>
            <person name="Nolan M."/>
            <person name="Chen F."/>
            <person name="Lucas S."/>
            <person name="Tice H."/>
            <person name="Cheng J.F."/>
            <person name="Han C."/>
            <person name="Detter J.C."/>
            <person name="Bruce D."/>
            <person name="Goodwin L."/>
            <person name="Chain P."/>
            <person name="Pitluck S."/>
            <person name="Goker M."/>
            <person name="Ovchinikova G."/>
            <person name="Pati A."/>
            <person name="Ivanova N."/>
            <person name="Mavromatis K."/>
            <person name="Chen A."/>
            <person name="Palaniappan K."/>
            <person name="Land M."/>
            <person name="Hauser L."/>
            <person name="Chang Y.J."/>
            <person name="Jeffries C.D."/>
            <person name="Bristow J."/>
            <person name="Eisen J.A."/>
            <person name="Markowitz V."/>
            <person name="Hugenholtz P."/>
            <person name="Kyrpides N.C."/>
            <person name="Klenk H.P."/>
        </authorList>
    </citation>
    <scope>NUCLEOTIDE SEQUENCE [LARGE SCALE GENOMIC DNA]</scope>
    <source>
        <strain evidence="7">DSM 44728 / CIP 108903 / NRRL B-16338 / NBRC 102104 / LLR-40K-21</strain>
    </source>
</reference>
<evidence type="ECO:0000259" key="4">
    <source>
        <dbReference type="PROSITE" id="PS51071"/>
    </source>
</evidence>
<dbReference type="CDD" id="cd05013">
    <property type="entry name" value="SIS_RpiR"/>
    <property type="match status" value="1"/>
</dbReference>
<dbReference type="GO" id="GO:0097367">
    <property type="term" value="F:carbohydrate derivative binding"/>
    <property type="evidence" value="ECO:0007669"/>
    <property type="project" value="InterPro"/>
</dbReference>
<keyword evidence="2" id="KW-0238">DNA-binding</keyword>
<accession>D3Q8F4</accession>
<keyword evidence="7" id="KW-1185">Reference proteome</keyword>
<evidence type="ECO:0000313" key="7">
    <source>
        <dbReference type="Proteomes" id="UP000000844"/>
    </source>
</evidence>
<dbReference type="RefSeq" id="WP_013018099.1">
    <property type="nucleotide sequence ID" value="NC_013947.1"/>
</dbReference>
<dbReference type="SUPFAM" id="SSF53697">
    <property type="entry name" value="SIS domain"/>
    <property type="match status" value="1"/>
</dbReference>
<dbReference type="Pfam" id="PF01418">
    <property type="entry name" value="HTH_6"/>
    <property type="match status" value="1"/>
</dbReference>
<dbReference type="PROSITE" id="PS51464">
    <property type="entry name" value="SIS"/>
    <property type="match status" value="1"/>
</dbReference>
<dbReference type="InterPro" id="IPR035472">
    <property type="entry name" value="RpiR-like_SIS"/>
</dbReference>
<dbReference type="AlphaFoldDB" id="D3Q8F4"/>
<dbReference type="PANTHER" id="PTHR30514">
    <property type="entry name" value="GLUCOKINASE"/>
    <property type="match status" value="1"/>
</dbReference>
<dbReference type="Gene3D" id="1.10.10.10">
    <property type="entry name" value="Winged helix-like DNA-binding domain superfamily/Winged helix DNA-binding domain"/>
    <property type="match status" value="1"/>
</dbReference>
<sequence length="316" mass="33036">MTETYPPPAGPSGGVLERIARLNGDFSDALARVGEQVIGDPAVAARSTIVELAERSGTSPATVTRFCRSLGFDGYAALRVAIATESGRAEAQSNNGWQVDIGREIRPDDPLDRVVGHVLTAEITALQDTAASLDLDGVARVAEAVAAARRVDMYGIGGSALVVGELHMGLHRIGIPAWVWNEVHSALASAALLTREDVAIGFSHSGATVETVEMLAEAGSHGALTVAVTSYPSSPITEVSDIVLTSATRANNSQSDVLAARHSQLLVSDALYLAVAQRRFPRTVTAFETTAHAVAGHRKNAASDVHMHGPIAGKPR</sequence>
<dbReference type="GO" id="GO:1901135">
    <property type="term" value="P:carbohydrate derivative metabolic process"/>
    <property type="evidence" value="ECO:0007669"/>
    <property type="project" value="InterPro"/>
</dbReference>
<evidence type="ECO:0000259" key="5">
    <source>
        <dbReference type="PROSITE" id="PS51464"/>
    </source>
</evidence>
<dbReference type="GO" id="GO:0003700">
    <property type="term" value="F:DNA-binding transcription factor activity"/>
    <property type="evidence" value="ECO:0007669"/>
    <property type="project" value="InterPro"/>
</dbReference>
<dbReference type="eggNOG" id="COG1737">
    <property type="taxonomic scope" value="Bacteria"/>
</dbReference>
<dbReference type="Proteomes" id="UP000000844">
    <property type="component" value="Chromosome"/>
</dbReference>
<dbReference type="PANTHER" id="PTHR30514:SF1">
    <property type="entry name" value="HTH-TYPE TRANSCRIPTIONAL REGULATOR HEXR-RELATED"/>
    <property type="match status" value="1"/>
</dbReference>
<dbReference type="OrthoDB" id="370421at2"/>
<evidence type="ECO:0000256" key="2">
    <source>
        <dbReference type="ARBA" id="ARBA00023125"/>
    </source>
</evidence>
<dbReference type="SUPFAM" id="SSF46689">
    <property type="entry name" value="Homeodomain-like"/>
    <property type="match status" value="1"/>
</dbReference>
<dbReference type="InterPro" id="IPR009057">
    <property type="entry name" value="Homeodomain-like_sf"/>
</dbReference>
<dbReference type="InterPro" id="IPR036388">
    <property type="entry name" value="WH-like_DNA-bd_sf"/>
</dbReference>
<dbReference type="PROSITE" id="PS51071">
    <property type="entry name" value="HTH_RPIR"/>
    <property type="match status" value="1"/>
</dbReference>